<dbReference type="EMBL" id="CADCWM010000390">
    <property type="protein sequence ID" value="CAA9556240.1"/>
    <property type="molecule type" value="Genomic_DNA"/>
</dbReference>
<proteinExistence type="predicted"/>
<feature type="non-terminal residue" evidence="1">
    <location>
        <position position="1"/>
    </location>
</feature>
<dbReference type="AlphaFoldDB" id="A0A6J4UTR0"/>
<name>A0A6J4UTR0_9BACT</name>
<organism evidence="1">
    <name type="scientific">uncultured Thermomicrobiales bacterium</name>
    <dbReference type="NCBI Taxonomy" id="1645740"/>
    <lineage>
        <taxon>Bacteria</taxon>
        <taxon>Pseudomonadati</taxon>
        <taxon>Thermomicrobiota</taxon>
        <taxon>Thermomicrobia</taxon>
        <taxon>Thermomicrobiales</taxon>
        <taxon>environmental samples</taxon>
    </lineage>
</organism>
<protein>
    <submittedName>
        <fullName evidence="1">Uncharacterized protein</fullName>
    </submittedName>
</protein>
<evidence type="ECO:0000313" key="1">
    <source>
        <dbReference type="EMBL" id="CAA9556240.1"/>
    </source>
</evidence>
<accession>A0A6J4UTR0</accession>
<reference evidence="1" key="1">
    <citation type="submission" date="2020-02" db="EMBL/GenBank/DDBJ databases">
        <authorList>
            <person name="Meier V. D."/>
        </authorList>
    </citation>
    <scope>NUCLEOTIDE SEQUENCE</scope>
    <source>
        <strain evidence="1">AVDCRST_MAG88</strain>
    </source>
</reference>
<sequence>DPALADYAQSDYIAADGELVSPTLPIHTPVADFFAGAPDTTL</sequence>
<gene>
    <name evidence="1" type="ORF">AVDCRST_MAG88-1135</name>
</gene>